<evidence type="ECO:0000256" key="1">
    <source>
        <dbReference type="SAM" id="SignalP"/>
    </source>
</evidence>
<gene>
    <name evidence="2" type="ORF">TNCT_617491</name>
</gene>
<organism evidence="2 3">
    <name type="scientific">Trichonephila clavata</name>
    <name type="common">Joro spider</name>
    <name type="synonym">Nephila clavata</name>
    <dbReference type="NCBI Taxonomy" id="2740835"/>
    <lineage>
        <taxon>Eukaryota</taxon>
        <taxon>Metazoa</taxon>
        <taxon>Ecdysozoa</taxon>
        <taxon>Arthropoda</taxon>
        <taxon>Chelicerata</taxon>
        <taxon>Arachnida</taxon>
        <taxon>Araneae</taxon>
        <taxon>Araneomorphae</taxon>
        <taxon>Entelegynae</taxon>
        <taxon>Araneoidea</taxon>
        <taxon>Nephilidae</taxon>
        <taxon>Trichonephila</taxon>
    </lineage>
</organism>
<feature type="signal peptide" evidence="1">
    <location>
        <begin position="1"/>
        <end position="22"/>
    </location>
</feature>
<name>A0A8X6GMC6_TRICU</name>
<accession>A0A8X6GMC6</accession>
<comment type="caution">
    <text evidence="2">The sequence shown here is derived from an EMBL/GenBank/DDBJ whole genome shotgun (WGS) entry which is preliminary data.</text>
</comment>
<feature type="chain" id="PRO_5036456350" evidence="1">
    <location>
        <begin position="23"/>
        <end position="78"/>
    </location>
</feature>
<keyword evidence="1" id="KW-0732">Signal</keyword>
<proteinExistence type="predicted"/>
<reference evidence="2" key="1">
    <citation type="submission" date="2020-07" db="EMBL/GenBank/DDBJ databases">
        <title>Multicomponent nature underlies the extraordinary mechanical properties of spider dragline silk.</title>
        <authorList>
            <person name="Kono N."/>
            <person name="Nakamura H."/>
            <person name="Mori M."/>
            <person name="Yoshida Y."/>
            <person name="Ohtoshi R."/>
            <person name="Malay A.D."/>
            <person name="Moran D.A.P."/>
            <person name="Tomita M."/>
            <person name="Numata K."/>
            <person name="Arakawa K."/>
        </authorList>
    </citation>
    <scope>NUCLEOTIDE SEQUENCE</scope>
</reference>
<keyword evidence="3" id="KW-1185">Reference proteome</keyword>
<evidence type="ECO:0000313" key="2">
    <source>
        <dbReference type="EMBL" id="GFR07546.1"/>
    </source>
</evidence>
<evidence type="ECO:0000313" key="3">
    <source>
        <dbReference type="Proteomes" id="UP000887116"/>
    </source>
</evidence>
<dbReference type="Proteomes" id="UP000887116">
    <property type="component" value="Unassembled WGS sequence"/>
</dbReference>
<dbReference type="EMBL" id="BMAO01026177">
    <property type="protein sequence ID" value="GFR07546.1"/>
    <property type="molecule type" value="Genomic_DNA"/>
</dbReference>
<dbReference type="AlphaFoldDB" id="A0A8X6GMC6"/>
<sequence>MCGRKLCWNSFVLWASTSNVQLFLNIDTQSGDYVEIHVEDSKDSVVGRVNDTRECARADATMAFSRGSRKLYMSLLRI</sequence>
<protein>
    <submittedName>
        <fullName evidence="2">Uncharacterized protein</fullName>
    </submittedName>
</protein>
<dbReference type="OrthoDB" id="6452188at2759"/>